<dbReference type="AlphaFoldDB" id="A0A410P7G4"/>
<proteinExistence type="predicted"/>
<gene>
    <name evidence="1" type="ORF">BU251_09565</name>
</gene>
<dbReference type="Proteomes" id="UP000287243">
    <property type="component" value="Chromosome"/>
</dbReference>
<reference evidence="1 2" key="1">
    <citation type="submission" date="2017-01" db="EMBL/GenBank/DDBJ databases">
        <title>First insights into the biology of 'candidatus Vampirococcus archaeovorus'.</title>
        <authorList>
            <person name="Kizina J."/>
            <person name="Jordan S."/>
            <person name="Stueber K."/>
            <person name="Reinhardt R."/>
            <person name="Harder J."/>
        </authorList>
    </citation>
    <scope>NUCLEOTIDE SEQUENCE [LARGE SCALE GENOMIC DNA]</scope>
    <source>
        <strain evidence="1 2">LiM</strain>
    </source>
</reference>
<evidence type="ECO:0000313" key="2">
    <source>
        <dbReference type="Proteomes" id="UP000287243"/>
    </source>
</evidence>
<evidence type="ECO:0000313" key="1">
    <source>
        <dbReference type="EMBL" id="QAT17951.1"/>
    </source>
</evidence>
<sequence>MRPWIAGVFVGGSSSYSQRPQGYPQGALPSLLVPTGDGQFHPPGGQTLFLLAGQEFPPTMPPRVFIIIAAEGQCKKILTRRKTEKEKTDSRH</sequence>
<organism evidence="1 2">
    <name type="scientific">Velamenicoccus archaeovorus</name>
    <dbReference type="NCBI Taxonomy" id="1930593"/>
    <lineage>
        <taxon>Bacteria</taxon>
        <taxon>Pseudomonadati</taxon>
        <taxon>Candidatus Omnitrophota</taxon>
        <taxon>Candidatus Velamenicoccus</taxon>
    </lineage>
</organism>
<dbReference type="EMBL" id="CP019384">
    <property type="protein sequence ID" value="QAT17951.1"/>
    <property type="molecule type" value="Genomic_DNA"/>
</dbReference>
<keyword evidence="2" id="KW-1185">Reference proteome</keyword>
<name>A0A410P7G4_VELA1</name>
<dbReference type="KEGG" id="vai:BU251_09565"/>
<protein>
    <submittedName>
        <fullName evidence="1">Uncharacterized protein</fullName>
    </submittedName>
</protein>
<accession>A0A410P7G4</accession>